<comment type="caution">
    <text evidence="8">The sequence shown here is derived from an EMBL/GenBank/DDBJ whole genome shotgun (WGS) entry which is preliminary data.</text>
</comment>
<comment type="subcellular location">
    <subcellularLocation>
        <location evidence="5">Cell membrane</location>
        <topology evidence="5">Multi-pass membrane protein</topology>
    </subcellularLocation>
</comment>
<evidence type="ECO:0000256" key="6">
    <source>
        <dbReference type="PROSITE-ProRule" id="PRU00354"/>
    </source>
</evidence>
<feature type="transmembrane region" description="Helical" evidence="5">
    <location>
        <begin position="173"/>
        <end position="193"/>
    </location>
</feature>
<protein>
    <recommendedName>
        <fullName evidence="5">Polyamine aminopropyltransferase</fullName>
    </recommendedName>
    <alternativeName>
        <fullName evidence="5">Putrescine aminopropyltransferase</fullName>
        <shortName evidence="5">PAPT</shortName>
    </alternativeName>
    <alternativeName>
        <fullName evidence="5">Spermidine synthase</fullName>
        <shortName evidence="5">SPDS</shortName>
        <shortName evidence="5">SPDSY</shortName>
        <ecNumber evidence="5">2.5.1.16</ecNumber>
    </alternativeName>
</protein>
<comment type="similarity">
    <text evidence="1 5">Belongs to the spermidine/spermine synthase family.</text>
</comment>
<dbReference type="NCBIfam" id="NF002956">
    <property type="entry name" value="PRK03612.1"/>
    <property type="match status" value="1"/>
</dbReference>
<dbReference type="EC" id="2.5.1.16" evidence="5"/>
<evidence type="ECO:0000313" key="8">
    <source>
        <dbReference type="EMBL" id="GEC97431.1"/>
    </source>
</evidence>
<keyword evidence="4 5" id="KW-0620">Polyamine biosynthesis</keyword>
<feature type="transmembrane region" description="Helical" evidence="5">
    <location>
        <begin position="146"/>
        <end position="167"/>
    </location>
</feature>
<dbReference type="GO" id="GO:0005886">
    <property type="term" value="C:plasma membrane"/>
    <property type="evidence" value="ECO:0007669"/>
    <property type="project" value="UniProtKB-SubCell"/>
</dbReference>
<comment type="subunit">
    <text evidence="5">Homodimer or homotetramer.</text>
</comment>
<feature type="transmembrane region" description="Helical" evidence="5">
    <location>
        <begin position="112"/>
        <end position="134"/>
    </location>
</feature>
<feature type="transmembrane region" description="Helical" evidence="5">
    <location>
        <begin position="84"/>
        <end position="106"/>
    </location>
</feature>
<dbReference type="InterPro" id="IPR001045">
    <property type="entry name" value="Spermi_synthase"/>
</dbReference>
<accession>A0A4Y4CWZ3</accession>
<dbReference type="Pfam" id="PF01564">
    <property type="entry name" value="Spermine_synth"/>
    <property type="match status" value="1"/>
</dbReference>
<dbReference type="PROSITE" id="PS51257">
    <property type="entry name" value="PROKAR_LIPOPROTEIN"/>
    <property type="match status" value="1"/>
</dbReference>
<dbReference type="InterPro" id="IPR029063">
    <property type="entry name" value="SAM-dependent_MTases_sf"/>
</dbReference>
<dbReference type="AlphaFoldDB" id="A0A4Y4CWZ3"/>
<dbReference type="PANTHER" id="PTHR43317">
    <property type="entry name" value="THERMOSPERMINE SYNTHASE ACAULIS5"/>
    <property type="match status" value="1"/>
</dbReference>
<evidence type="ECO:0000259" key="7">
    <source>
        <dbReference type="PROSITE" id="PS51006"/>
    </source>
</evidence>
<feature type="transmembrane region" description="Helical" evidence="5">
    <location>
        <begin position="45"/>
        <end position="63"/>
    </location>
</feature>
<dbReference type="PROSITE" id="PS51006">
    <property type="entry name" value="PABS_2"/>
    <property type="match status" value="1"/>
</dbReference>
<feature type="binding site" evidence="5">
    <location>
        <begin position="356"/>
        <end position="357"/>
    </location>
    <ligand>
        <name>S-methyl-5'-thioadenosine</name>
        <dbReference type="ChEBI" id="CHEBI:17509"/>
    </ligand>
</feature>
<dbReference type="OrthoDB" id="9793120at2"/>
<keyword evidence="2 5" id="KW-0808">Transferase</keyword>
<feature type="domain" description="PABS" evidence="7">
    <location>
        <begin position="209"/>
        <end position="453"/>
    </location>
</feature>
<organism evidence="8 9">
    <name type="scientific">Zoogloea ramigera</name>
    <dbReference type="NCBI Taxonomy" id="350"/>
    <lineage>
        <taxon>Bacteria</taxon>
        <taxon>Pseudomonadati</taxon>
        <taxon>Pseudomonadota</taxon>
        <taxon>Betaproteobacteria</taxon>
        <taxon>Rhodocyclales</taxon>
        <taxon>Zoogloeaceae</taxon>
        <taxon>Zoogloea</taxon>
    </lineage>
</organism>
<evidence type="ECO:0000313" key="9">
    <source>
        <dbReference type="Proteomes" id="UP000318422"/>
    </source>
</evidence>
<comment type="pathway">
    <text evidence="5">Amine and polyamine biosynthesis; spermidine biosynthesis; spermidine from putrescine: step 1/1.</text>
</comment>
<reference evidence="8 9" key="1">
    <citation type="submission" date="2019-06" db="EMBL/GenBank/DDBJ databases">
        <title>Whole genome shotgun sequence of Zoogloea ramigera NBRC 15342.</title>
        <authorList>
            <person name="Hosoyama A."/>
            <person name="Uohara A."/>
            <person name="Ohji S."/>
            <person name="Ichikawa N."/>
        </authorList>
    </citation>
    <scope>NUCLEOTIDE SEQUENCE [LARGE SCALE GENOMIC DNA]</scope>
    <source>
        <strain evidence="8 9">NBRC 15342</strain>
    </source>
</reference>
<feature type="active site" description="Proton acceptor" evidence="5 6">
    <location>
        <position position="374"/>
    </location>
</feature>
<gene>
    <name evidence="8" type="primary">speE1</name>
    <name evidence="5" type="synonym">speE</name>
    <name evidence="8" type="ORF">ZRA01_35040</name>
</gene>
<dbReference type="Gene3D" id="3.40.50.150">
    <property type="entry name" value="Vaccinia Virus protein VP39"/>
    <property type="match status" value="1"/>
</dbReference>
<sequence length="513" mass="56795">MSHPARPAGRFPDRLLILSVFVVASCGLAYELIAGALSSYLLGDSVLQFSSIIGCYLFAMGVGSHLSKYVDDRDVLARFIDIELLVGLLGGLSATLLFLLFAWMSAPFRSALYALVFVLGVLVGMEIPLVMRVLNARQASFSELVSRVLTFDYLGALAVSLLFPLVLAPKLGLSRTGFLFGMANVAVALWTLWHYRAEIPGLRPRILRGVLVMAFLAAGLAGSDRLTRWAEKGLFGDEVIFATTTPYQRLVVTRWKDDTRLYINGNLQFSSRDEHRYHEALVHPALQSLPWARRALVLGGGDGLAVREILRHANIQHVTLVDLDPAMTDLFSRNTELAALNAGALTDPRVTIINADAGQWLETNAEVFDLIVADFPDPSSFGLGKLYSVPIYRLMARHLAENGALVVQSTSPWFAPKSFWCIDATLRAAGFSTHPYHAQVPSFGEWGFNLAMKRPGFVPPTRYSVPTRFLDADSTRLMFSFPPDMRPLPVEPNHLNTQALVHYFEEDWGKVIR</sequence>
<keyword evidence="5" id="KW-0472">Membrane</keyword>
<comment type="function">
    <text evidence="5">Catalyzes the irreversible transfer of a propylamine group from the amino donor S-adenosylmethioninamine (decarboxy-AdoMet) to putrescine (1,4-diaminobutane) to yield spermidine.</text>
</comment>
<feature type="binding site" evidence="5">
    <location>
        <position position="278"/>
    </location>
    <ligand>
        <name>spermidine</name>
        <dbReference type="ChEBI" id="CHEBI:57834"/>
    </ligand>
</feature>
<dbReference type="GO" id="GO:0008295">
    <property type="term" value="P:spermidine biosynthetic process"/>
    <property type="evidence" value="ECO:0007669"/>
    <property type="project" value="UniProtKB-UniRule"/>
</dbReference>
<dbReference type="PANTHER" id="PTHR43317:SF1">
    <property type="entry name" value="THERMOSPERMINE SYNTHASE ACAULIS5"/>
    <property type="match status" value="1"/>
</dbReference>
<dbReference type="InterPro" id="IPR030374">
    <property type="entry name" value="PABS"/>
</dbReference>
<feature type="binding site" evidence="5">
    <location>
        <position position="248"/>
    </location>
    <ligand>
        <name>S-methyl-5'-thioadenosine</name>
        <dbReference type="ChEBI" id="CHEBI:17509"/>
    </ligand>
</feature>
<evidence type="ECO:0000256" key="2">
    <source>
        <dbReference type="ARBA" id="ARBA00022679"/>
    </source>
</evidence>
<name>A0A4Y4CWZ3_ZOORA</name>
<dbReference type="InterPro" id="IPR030373">
    <property type="entry name" value="PABS_CS"/>
</dbReference>
<proteinExistence type="inferred from homology"/>
<dbReference type="Proteomes" id="UP000318422">
    <property type="component" value="Unassembled WGS sequence"/>
</dbReference>
<keyword evidence="5" id="KW-0812">Transmembrane</keyword>
<evidence type="ECO:0000256" key="5">
    <source>
        <dbReference type="HAMAP-Rule" id="MF_00198"/>
    </source>
</evidence>
<evidence type="ECO:0000256" key="3">
    <source>
        <dbReference type="ARBA" id="ARBA00023066"/>
    </source>
</evidence>
<feature type="transmembrane region" description="Helical" evidence="5">
    <location>
        <begin position="205"/>
        <end position="222"/>
    </location>
</feature>
<comment type="caution">
    <text evidence="5">Lacks conserved residue(s) required for the propagation of feature annotation.</text>
</comment>
<comment type="catalytic activity">
    <reaction evidence="5">
        <text>S-adenosyl 3-(methylsulfanyl)propylamine + putrescine = S-methyl-5'-thioadenosine + spermidine + H(+)</text>
        <dbReference type="Rhea" id="RHEA:12721"/>
        <dbReference type="ChEBI" id="CHEBI:15378"/>
        <dbReference type="ChEBI" id="CHEBI:17509"/>
        <dbReference type="ChEBI" id="CHEBI:57443"/>
        <dbReference type="ChEBI" id="CHEBI:57834"/>
        <dbReference type="ChEBI" id="CHEBI:326268"/>
        <dbReference type="EC" id="2.5.1.16"/>
    </reaction>
</comment>
<dbReference type="EMBL" id="BJNV01000086">
    <property type="protein sequence ID" value="GEC97431.1"/>
    <property type="molecule type" value="Genomic_DNA"/>
</dbReference>
<evidence type="ECO:0000256" key="1">
    <source>
        <dbReference type="ARBA" id="ARBA00007867"/>
    </source>
</evidence>
<dbReference type="GO" id="GO:0004766">
    <property type="term" value="F:spermidine synthase activity"/>
    <property type="evidence" value="ECO:0007669"/>
    <property type="project" value="UniProtKB-UniRule"/>
</dbReference>
<feature type="binding site" evidence="5">
    <location>
        <position position="322"/>
    </location>
    <ligand>
        <name>S-methyl-5'-thioadenosine</name>
        <dbReference type="ChEBI" id="CHEBI:17509"/>
    </ligand>
</feature>
<feature type="binding site" evidence="5">
    <location>
        <position position="302"/>
    </location>
    <ligand>
        <name>spermidine</name>
        <dbReference type="ChEBI" id="CHEBI:57834"/>
    </ligand>
</feature>
<keyword evidence="5" id="KW-1133">Transmembrane helix</keyword>
<dbReference type="HAMAP" id="MF_00198">
    <property type="entry name" value="Spermidine_synth"/>
    <property type="match status" value="1"/>
</dbReference>
<evidence type="ECO:0000256" key="4">
    <source>
        <dbReference type="ARBA" id="ARBA00023115"/>
    </source>
</evidence>
<keyword evidence="5" id="KW-1003">Cell membrane</keyword>
<keyword evidence="3 5" id="KW-0745">Spermidine biosynthesis</keyword>
<dbReference type="RefSeq" id="WP_141354724.1">
    <property type="nucleotide sequence ID" value="NZ_BJNV01000086.1"/>
</dbReference>
<dbReference type="SUPFAM" id="SSF53335">
    <property type="entry name" value="S-adenosyl-L-methionine-dependent methyltransferases"/>
    <property type="match status" value="1"/>
</dbReference>
<keyword evidence="9" id="KW-1185">Reference proteome</keyword>
<dbReference type="UniPathway" id="UPA00248">
    <property type="reaction ID" value="UER00314"/>
</dbReference>
<dbReference type="PROSITE" id="PS01330">
    <property type="entry name" value="PABS_1"/>
    <property type="match status" value="1"/>
</dbReference>
<dbReference type="GO" id="GO:0010487">
    <property type="term" value="F:thermospermine synthase activity"/>
    <property type="evidence" value="ECO:0007669"/>
    <property type="project" value="UniProtKB-ARBA"/>
</dbReference>
<dbReference type="CDD" id="cd02440">
    <property type="entry name" value="AdoMet_MTases"/>
    <property type="match status" value="1"/>
</dbReference>